<keyword evidence="1" id="KW-0812">Transmembrane</keyword>
<accession>A0A1Q3A5U5</accession>
<feature type="transmembrane region" description="Helical" evidence="1">
    <location>
        <begin position="122"/>
        <end position="140"/>
    </location>
</feature>
<reference evidence="2 3" key="1">
    <citation type="submission" date="2016-08" db="EMBL/GenBank/DDBJ databases">
        <title>Draft genome sequence of allopolyploid Zygosaccharomyces rouxii.</title>
        <authorList>
            <person name="Watanabe J."/>
            <person name="Uehara K."/>
            <person name="Mogi Y."/>
            <person name="Tsukioka Y."/>
        </authorList>
    </citation>
    <scope>NUCLEOTIDE SEQUENCE [LARGE SCALE GENOMIC DNA]</scope>
    <source>
        <strain evidence="2 3">NBRC 110957</strain>
    </source>
</reference>
<dbReference type="GO" id="GO:0000329">
    <property type="term" value="C:fungal-type vacuole membrane"/>
    <property type="evidence" value="ECO:0007669"/>
    <property type="project" value="EnsemblFungi"/>
</dbReference>
<gene>
    <name evidence="2" type="ORF">ZYGR_0AD02870</name>
</gene>
<dbReference type="OrthoDB" id="4033908at2759"/>
<dbReference type="Gene3D" id="3.30.450.30">
    <property type="entry name" value="Dynein light chain 2a, cytoplasmic"/>
    <property type="match status" value="1"/>
</dbReference>
<organism evidence="2 3">
    <name type="scientific">Zygosaccharomyces rouxii</name>
    <dbReference type="NCBI Taxonomy" id="4956"/>
    <lineage>
        <taxon>Eukaryota</taxon>
        <taxon>Fungi</taxon>
        <taxon>Dikarya</taxon>
        <taxon>Ascomycota</taxon>
        <taxon>Saccharomycotina</taxon>
        <taxon>Saccharomycetes</taxon>
        <taxon>Saccharomycetales</taxon>
        <taxon>Saccharomycetaceae</taxon>
        <taxon>Zygosaccharomyces</taxon>
    </lineage>
</organism>
<evidence type="ECO:0000313" key="2">
    <source>
        <dbReference type="EMBL" id="GAV51104.1"/>
    </source>
</evidence>
<comment type="caution">
    <text evidence="2">The sequence shown here is derived from an EMBL/GenBank/DDBJ whole genome shotgun (WGS) entry which is preliminary data.</text>
</comment>
<dbReference type="GO" id="GO:0031902">
    <property type="term" value="C:late endosome membrane"/>
    <property type="evidence" value="ECO:0007669"/>
    <property type="project" value="EnsemblFungi"/>
</dbReference>
<dbReference type="EMBL" id="BDGX01000030">
    <property type="protein sequence ID" value="GAV51104.1"/>
    <property type="molecule type" value="Genomic_DNA"/>
</dbReference>
<keyword evidence="1" id="KW-1133">Transmembrane helix</keyword>
<dbReference type="Proteomes" id="UP000187013">
    <property type="component" value="Unassembled WGS sequence"/>
</dbReference>
<name>A0A1Q3A5U5_ZYGRO</name>
<evidence type="ECO:0008006" key="4">
    <source>
        <dbReference type="Google" id="ProtNLM"/>
    </source>
</evidence>
<dbReference type="OMA" id="HTCVAQI"/>
<dbReference type="GO" id="GO:0042802">
    <property type="term" value="F:identical protein binding"/>
    <property type="evidence" value="ECO:0007669"/>
    <property type="project" value="EnsemblFungi"/>
</dbReference>
<protein>
    <recommendedName>
        <fullName evidence="4">Protein SLM4</fullName>
    </recommendedName>
</protein>
<dbReference type="eggNOG" id="ENOG502S129">
    <property type="taxonomic scope" value="Eukaryota"/>
</dbReference>
<dbReference type="GO" id="GO:0016237">
    <property type="term" value="P:microautophagy"/>
    <property type="evidence" value="ECO:0007669"/>
    <property type="project" value="EnsemblFungi"/>
</dbReference>
<dbReference type="AlphaFoldDB" id="A0A1Q3A5U5"/>
<sequence length="158" mass="17598">MIIQSQNVKTVLETTLKPVHIDYLSFDSDPLQSSILLSATNGAVLSFAASNSSASSEVHSLNNLKMMGLLIRDKWSEDEQEQRLQSRYTHSITVNNETVTTNIYTYEIEDLHACTAQIPQSGLLLLFIADVGFPYGLLVMKMKGALEAFKDMYGFQLS</sequence>
<keyword evidence="1" id="KW-0472">Membrane</keyword>
<dbReference type="GO" id="GO:0032456">
    <property type="term" value="P:endocytic recycling"/>
    <property type="evidence" value="ECO:0007669"/>
    <property type="project" value="EnsemblFungi"/>
</dbReference>
<dbReference type="GO" id="GO:0007165">
    <property type="term" value="P:signal transduction"/>
    <property type="evidence" value="ECO:0007669"/>
    <property type="project" value="EnsemblFungi"/>
</dbReference>
<evidence type="ECO:0000256" key="1">
    <source>
        <dbReference type="SAM" id="Phobius"/>
    </source>
</evidence>
<dbReference type="GO" id="GO:0071986">
    <property type="term" value="C:Ragulator complex"/>
    <property type="evidence" value="ECO:0007669"/>
    <property type="project" value="EnsemblFungi"/>
</dbReference>
<proteinExistence type="predicted"/>
<dbReference type="InterPro" id="IPR020233">
    <property type="entry name" value="Slm4"/>
</dbReference>
<dbReference type="Pfam" id="PF16818">
    <property type="entry name" value="SLM4"/>
    <property type="match status" value="1"/>
</dbReference>
<evidence type="ECO:0000313" key="3">
    <source>
        <dbReference type="Proteomes" id="UP000187013"/>
    </source>
</evidence>